<dbReference type="InterPro" id="IPR007009">
    <property type="entry name" value="Shq1_C"/>
</dbReference>
<dbReference type="AlphaFoldDB" id="A0A8J4PRR4"/>
<feature type="domain" description="CS" evidence="3">
    <location>
        <begin position="1"/>
        <end position="89"/>
    </location>
</feature>
<dbReference type="EMBL" id="AJWJ01000407">
    <property type="protein sequence ID" value="KAF2071149.1"/>
    <property type="molecule type" value="Genomic_DNA"/>
</dbReference>
<evidence type="ECO:0000313" key="5">
    <source>
        <dbReference type="Proteomes" id="UP000695562"/>
    </source>
</evidence>
<name>A0A8J4PRR4_9MYCE</name>
<dbReference type="Proteomes" id="UP000695562">
    <property type="component" value="Unassembled WGS sequence"/>
</dbReference>
<dbReference type="PROSITE" id="PS51203">
    <property type="entry name" value="CS"/>
    <property type="match status" value="1"/>
</dbReference>
<accession>A0A8J4PRR4</accession>
<dbReference type="GO" id="GO:0005654">
    <property type="term" value="C:nucleoplasm"/>
    <property type="evidence" value="ECO:0007669"/>
    <property type="project" value="TreeGrafter"/>
</dbReference>
<dbReference type="Gene3D" id="2.60.40.790">
    <property type="match status" value="1"/>
</dbReference>
<evidence type="ECO:0000259" key="3">
    <source>
        <dbReference type="PROSITE" id="PS51203"/>
    </source>
</evidence>
<dbReference type="PANTHER" id="PTHR12967:SF0">
    <property type="entry name" value="PROTEIN SHQ1 HOMOLOG"/>
    <property type="match status" value="1"/>
</dbReference>
<dbReference type="InterPro" id="IPR039742">
    <property type="entry name" value="Shq1"/>
</dbReference>
<proteinExistence type="inferred from homology"/>
<evidence type="ECO:0000313" key="4">
    <source>
        <dbReference type="EMBL" id="KAF2071149.1"/>
    </source>
</evidence>
<protein>
    <recommendedName>
        <fullName evidence="3">CS domain-containing protein</fullName>
    </recommendedName>
</protein>
<keyword evidence="5" id="KW-1185">Reference proteome</keyword>
<comment type="caution">
    <text evidence="4">The sequence shown here is derived from an EMBL/GenBank/DDBJ whole genome shotgun (WGS) entry which is preliminary data.</text>
</comment>
<evidence type="ECO:0000256" key="1">
    <source>
        <dbReference type="ARBA" id="ARBA00005607"/>
    </source>
</evidence>
<evidence type="ECO:0000256" key="2">
    <source>
        <dbReference type="SAM" id="MobiDB-lite"/>
    </source>
</evidence>
<dbReference type="GO" id="GO:0005737">
    <property type="term" value="C:cytoplasm"/>
    <property type="evidence" value="ECO:0007669"/>
    <property type="project" value="TreeGrafter"/>
</dbReference>
<dbReference type="PANTHER" id="PTHR12967">
    <property type="entry name" value="PROTEIN SHQ1 HOMOLOG"/>
    <property type="match status" value="1"/>
</dbReference>
<comment type="similarity">
    <text evidence="1">Belongs to the SHQ1 family.</text>
</comment>
<sequence>MIVPRFTVDQNEEFIIVVARTPYIRASEADFYLLGNQFKFYCKPYFLRLTFSHNIIENGKEKASYNVNTLEFTFYLPKENVGEQFNDLDLITKLLEKKSTNNNTPKIQLIDENDGTNLSETIDQQLDDEDNQDEDGDDENEQEEWEFDQHIEPELSLDELKNKVFYGFNDSYCNFFNGLQEEIQDIIDIPMIDSISKSERTLVRKEFENMNFDADRYMEIPVPITSTQFNPSNLEDYDDDEEVLNSETQIDKNETDLPDDIISQINSTLAKKVQIVNESDESTKPSTITTNTKPKLIVFTDDERDIMKNLPNKSYMISNENSLLLGLVDIIFSYAFNYRINLGDSNTESAWNICKVSTTLSCLETFTSLSSVIESSFKRAITYPLYRSWSLCEKVLEDTKTIFQLGKRCLLKCLLDIKKILEGHDFKHYLNRLYIDDYCVWLQHASSKKLKSLKSSLSAFKMDKSSIEWPLEAYEKLVEEEGMVWGEDYEEEGEEEEEQERSMM</sequence>
<dbReference type="InterPro" id="IPR007052">
    <property type="entry name" value="CS_dom"/>
</dbReference>
<dbReference type="InterPro" id="IPR008978">
    <property type="entry name" value="HSP20-like_chaperone"/>
</dbReference>
<dbReference type="Pfam" id="PF04925">
    <property type="entry name" value="SHQ1"/>
    <property type="match status" value="1"/>
</dbReference>
<dbReference type="Pfam" id="PF21413">
    <property type="entry name" value="SHQ1-like_CS"/>
    <property type="match status" value="1"/>
</dbReference>
<dbReference type="InterPro" id="IPR048696">
    <property type="entry name" value="SHQ1-like_CS"/>
</dbReference>
<dbReference type="OrthoDB" id="73639at2759"/>
<feature type="region of interest" description="Disordered" evidence="2">
    <location>
        <begin position="124"/>
        <end position="145"/>
    </location>
</feature>
<dbReference type="GO" id="GO:0000493">
    <property type="term" value="P:box H/ACA snoRNP assembly"/>
    <property type="evidence" value="ECO:0007669"/>
    <property type="project" value="InterPro"/>
</dbReference>
<dbReference type="GO" id="GO:0051082">
    <property type="term" value="F:unfolded protein binding"/>
    <property type="evidence" value="ECO:0007669"/>
    <property type="project" value="TreeGrafter"/>
</dbReference>
<gene>
    <name evidence="4" type="ORF">CYY_007524</name>
</gene>
<organism evidence="4 5">
    <name type="scientific">Polysphondylium violaceum</name>
    <dbReference type="NCBI Taxonomy" id="133409"/>
    <lineage>
        <taxon>Eukaryota</taxon>
        <taxon>Amoebozoa</taxon>
        <taxon>Evosea</taxon>
        <taxon>Eumycetozoa</taxon>
        <taxon>Dictyostelia</taxon>
        <taxon>Dictyosteliales</taxon>
        <taxon>Dictyosteliaceae</taxon>
        <taxon>Polysphondylium</taxon>
    </lineage>
</organism>
<reference evidence="4" key="1">
    <citation type="submission" date="2020-01" db="EMBL/GenBank/DDBJ databases">
        <title>Development of genomics and gene disruption for Polysphondylium violaceum indicates a role for the polyketide synthase stlB in stalk morphogenesis.</title>
        <authorList>
            <person name="Narita B."/>
            <person name="Kawabe Y."/>
            <person name="Kin K."/>
            <person name="Saito T."/>
            <person name="Gibbs R."/>
            <person name="Kuspa A."/>
            <person name="Muzny D."/>
            <person name="Queller D."/>
            <person name="Richards S."/>
            <person name="Strassman J."/>
            <person name="Sucgang R."/>
            <person name="Worley K."/>
            <person name="Schaap P."/>
        </authorList>
    </citation>
    <scope>NUCLEOTIDE SEQUENCE</scope>
    <source>
        <strain evidence="4">QSvi11</strain>
    </source>
</reference>
<feature type="compositionally biased region" description="Acidic residues" evidence="2">
    <location>
        <begin position="125"/>
        <end position="145"/>
    </location>
</feature>